<dbReference type="EMBL" id="JAAMFI010000001">
    <property type="protein sequence ID" value="MBS9334494.1"/>
    <property type="molecule type" value="Genomic_DNA"/>
</dbReference>
<accession>A0ABS5QN29</accession>
<feature type="region of interest" description="Disordered" evidence="1">
    <location>
        <begin position="330"/>
        <end position="349"/>
    </location>
</feature>
<dbReference type="PANTHER" id="PTHR33434">
    <property type="entry name" value="DEGV DOMAIN-CONTAINING PROTEIN DR_1986-RELATED"/>
    <property type="match status" value="1"/>
</dbReference>
<dbReference type="PROSITE" id="PS51480">
    <property type="entry name" value="DHAL"/>
    <property type="match status" value="1"/>
</dbReference>
<evidence type="ECO:0000313" key="4">
    <source>
        <dbReference type="Proteomes" id="UP001519418"/>
    </source>
</evidence>
<dbReference type="PANTHER" id="PTHR33434:SF4">
    <property type="entry name" value="PHOSPHATASE PROTEIN"/>
    <property type="match status" value="1"/>
</dbReference>
<dbReference type="RefSeq" id="WP_213819112.1">
    <property type="nucleotide sequence ID" value="NZ_JAAMFI010000001.1"/>
</dbReference>
<gene>
    <name evidence="3" type="ORF">G6R27_00385</name>
</gene>
<dbReference type="InterPro" id="IPR019986">
    <property type="entry name" value="YloV-like"/>
</dbReference>
<name>A0ABS5QN29_9LACO</name>
<dbReference type="InterPro" id="IPR033470">
    <property type="entry name" value="FakA-like_C"/>
</dbReference>
<evidence type="ECO:0000256" key="1">
    <source>
        <dbReference type="SAM" id="MobiDB-lite"/>
    </source>
</evidence>
<dbReference type="Gene3D" id="1.25.40.340">
    <property type="match status" value="1"/>
</dbReference>
<dbReference type="Pfam" id="PF13684">
    <property type="entry name" value="FakA-like_C"/>
    <property type="match status" value="1"/>
</dbReference>
<dbReference type="InterPro" id="IPR048394">
    <property type="entry name" value="FakA-like_M"/>
</dbReference>
<dbReference type="Pfam" id="PF21645">
    <property type="entry name" value="FakA-like_M"/>
    <property type="match status" value="1"/>
</dbReference>
<keyword evidence="4" id="KW-1185">Reference proteome</keyword>
<dbReference type="Pfam" id="PF02734">
    <property type="entry name" value="Dak2"/>
    <property type="match status" value="1"/>
</dbReference>
<evidence type="ECO:0000259" key="2">
    <source>
        <dbReference type="PROSITE" id="PS51480"/>
    </source>
</evidence>
<dbReference type="InterPro" id="IPR050270">
    <property type="entry name" value="DegV_domain_contain"/>
</dbReference>
<comment type="caution">
    <text evidence="3">The sequence shown here is derived from an EMBL/GenBank/DDBJ whole genome shotgun (WGS) entry which is preliminary data.</text>
</comment>
<dbReference type="Proteomes" id="UP001519418">
    <property type="component" value="Unassembled WGS sequence"/>
</dbReference>
<sequence length="568" mass="60886">MTAEKITTIDPLVYGKMVNAAAAKLSANAENINKLNVFPVPDGDTGTNMALSMASGAEYERESQEKTVGLLSKATAKGLLMGARGNSGVILSQIFRGMANSMADKDNLSARDMADALMEAAKVAYKSVMKPTEGTILTVIREAAAEADRSALASDDLPTLMEKVKAAAQEALDKTPELLPVLKEVGVVDSGGQGLVMVLSAFAEVVLGTFDEDNLKAPDNAELDQMVSKLHAGAQADESLNPEDIKFGYCTEIMVDLATGTTWDQPFDYDKFYDYIADKGDSLLVINDDDVVKVHVHTEDPGSIIHWGTEFGSLRKVKVDNMRDQQQAVIDKQEEENSTDQKQQKAPAEAPEMAVFAVASGDGVAKLFDSLGVFKVITGGQTMNPSTKDFVDAIKQSGAKQAIILPNNSNIFLAADQAKEMAEVPVSVVKSRSIQQGLTAMLGYNPEASLEENESAMTEELATVVSGSVTQAVRETTLNGQEIKKGDWLGMKDGKIVTVGKQLVQTAKALLEEMCDDDSEIVTIISGKGAKSKDEKALEEAIAEIDEDLEVEVHDGGQDLYPFLLSVE</sequence>
<protein>
    <submittedName>
        <fullName evidence="3">DAK2 domain-containing protein</fullName>
    </submittedName>
</protein>
<proteinExistence type="predicted"/>
<organism evidence="3 4">
    <name type="scientific">Fructobacillus papyriferae</name>
    <dbReference type="NCBI Taxonomy" id="2713171"/>
    <lineage>
        <taxon>Bacteria</taxon>
        <taxon>Bacillati</taxon>
        <taxon>Bacillota</taxon>
        <taxon>Bacilli</taxon>
        <taxon>Lactobacillales</taxon>
        <taxon>Lactobacillaceae</taxon>
        <taxon>Fructobacillus</taxon>
    </lineage>
</organism>
<dbReference type="NCBIfam" id="TIGR03599">
    <property type="entry name" value="YloV"/>
    <property type="match status" value="1"/>
</dbReference>
<dbReference type="SUPFAM" id="SSF101473">
    <property type="entry name" value="DhaL-like"/>
    <property type="match status" value="1"/>
</dbReference>
<dbReference type="InterPro" id="IPR036117">
    <property type="entry name" value="DhaL_dom_sf"/>
</dbReference>
<dbReference type="SMART" id="SM01121">
    <property type="entry name" value="Dak1_2"/>
    <property type="match status" value="1"/>
</dbReference>
<feature type="domain" description="DhaL" evidence="2">
    <location>
        <begin position="12"/>
        <end position="204"/>
    </location>
</feature>
<dbReference type="SMART" id="SM01120">
    <property type="entry name" value="Dak2"/>
    <property type="match status" value="1"/>
</dbReference>
<dbReference type="InterPro" id="IPR004007">
    <property type="entry name" value="DhaL_dom"/>
</dbReference>
<evidence type="ECO:0000313" key="3">
    <source>
        <dbReference type="EMBL" id="MBS9334494.1"/>
    </source>
</evidence>
<reference evidence="3 4" key="1">
    <citation type="submission" date="2020-02" db="EMBL/GenBank/DDBJ databases">
        <title>Fructobacillus sp. isolated from paper mulberry of Taiwan.</title>
        <authorList>
            <person name="Lin S.-T."/>
        </authorList>
    </citation>
    <scope>NUCLEOTIDE SEQUENCE [LARGE SCALE GENOMIC DNA]</scope>
    <source>
        <strain evidence="3 4">M1-10</strain>
    </source>
</reference>